<dbReference type="HOGENOM" id="CLU_2572073_0_0_5"/>
<dbReference type="EMBL" id="AP010803">
    <property type="protein sequence ID" value="BAI95172.1"/>
    <property type="molecule type" value="Genomic_DNA"/>
</dbReference>
<evidence type="ECO:0000256" key="1">
    <source>
        <dbReference type="SAM" id="Phobius"/>
    </source>
</evidence>
<keyword evidence="3" id="KW-1185">Reference proteome</keyword>
<dbReference type="KEGG" id="sjp:SJA_C1-03380"/>
<dbReference type="Proteomes" id="UP000007753">
    <property type="component" value="Chromosome 1"/>
</dbReference>
<gene>
    <name evidence="2" type="ordered locus">SJA_C1-03380</name>
</gene>
<protein>
    <submittedName>
        <fullName evidence="2">Uncharacterized protein</fullName>
    </submittedName>
</protein>
<proteinExistence type="predicted"/>
<keyword evidence="1" id="KW-1133">Transmembrane helix</keyword>
<reference evidence="2 3" key="1">
    <citation type="journal article" date="2010" name="J. Bacteriol.">
        <title>Complete genome sequence of the representative gamma-hexachlorocyclohexane-degrading bacterium Sphingobium japonicum UT26.</title>
        <authorList>
            <person name="Nagata Y."/>
            <person name="Ohtsubo Y."/>
            <person name="Endo R."/>
            <person name="Ichikawa N."/>
            <person name="Ankai A."/>
            <person name="Oguchi A."/>
            <person name="Fukui S."/>
            <person name="Fujita N."/>
            <person name="Tsuda M."/>
        </authorList>
    </citation>
    <scope>NUCLEOTIDE SEQUENCE [LARGE SCALE GENOMIC DNA]</scope>
    <source>
        <strain evidence="3">DSM 16413 / CCM 7287 / MTCC 6362 / UT26 / NBRC 101211 / UT26S</strain>
    </source>
</reference>
<accession>D4YXU0</accession>
<organism evidence="2 3">
    <name type="scientific">Sphingobium indicum (strain DSM 16413 / CCM 7287 / MTCC 6362 / UT26 / NBRC 101211 / UT26S)</name>
    <name type="common">Sphingobium japonicum</name>
    <dbReference type="NCBI Taxonomy" id="452662"/>
    <lineage>
        <taxon>Bacteria</taxon>
        <taxon>Pseudomonadati</taxon>
        <taxon>Pseudomonadota</taxon>
        <taxon>Alphaproteobacteria</taxon>
        <taxon>Sphingomonadales</taxon>
        <taxon>Sphingomonadaceae</taxon>
        <taxon>Sphingobium</taxon>
    </lineage>
</organism>
<feature type="transmembrane region" description="Helical" evidence="1">
    <location>
        <begin position="35"/>
        <end position="56"/>
    </location>
</feature>
<name>D4YXU0_SPHIU</name>
<keyword evidence="1" id="KW-0812">Transmembrane</keyword>
<sequence>MVRSLNAAVAMVIAPALLLVAAAHTGLFALGSRPLTYAILVLAWLIGMVAIGSAGWSRKITVGLMVIYTIIGIPALPLAGLLAVCSTGDCI</sequence>
<dbReference type="AlphaFoldDB" id="D4YXU0"/>
<keyword evidence="1" id="KW-0472">Membrane</keyword>
<evidence type="ECO:0000313" key="3">
    <source>
        <dbReference type="Proteomes" id="UP000007753"/>
    </source>
</evidence>
<feature type="transmembrane region" description="Helical" evidence="1">
    <location>
        <begin position="63"/>
        <end position="84"/>
    </location>
</feature>
<evidence type="ECO:0000313" key="2">
    <source>
        <dbReference type="EMBL" id="BAI95172.1"/>
    </source>
</evidence>